<evidence type="ECO:0000256" key="2">
    <source>
        <dbReference type="SAM" id="Phobius"/>
    </source>
</evidence>
<comment type="caution">
    <text evidence="3">The sequence shown here is derived from an EMBL/GenBank/DDBJ whole genome shotgun (WGS) entry which is preliminary data.</text>
</comment>
<evidence type="ECO:0000313" key="4">
    <source>
        <dbReference type="Proteomes" id="UP000774570"/>
    </source>
</evidence>
<sequence length="131" mass="13367">MVGLMGGSGPYRARGLLSGLADVGFRQMVTFRLISVLYVAGVALVGAATLAALAVVAGMAAWLGAGWWLFAPPVLAGGVVGVLGVRVTCEWVLMAFSRGRAPQAMPDRRETPDRATNTTGNAAKGQGHAGA</sequence>
<dbReference type="InterPro" id="IPR025557">
    <property type="entry name" value="DUF4282"/>
</dbReference>
<protein>
    <submittedName>
        <fullName evidence="3">DUF4282 domain-containing protein</fullName>
    </submittedName>
</protein>
<evidence type="ECO:0000256" key="1">
    <source>
        <dbReference type="SAM" id="MobiDB-lite"/>
    </source>
</evidence>
<reference evidence="3 4" key="1">
    <citation type="submission" date="2021-07" db="EMBL/GenBank/DDBJ databases">
        <title>Actinomadura sp. PM05-2 isolated from lichen.</title>
        <authorList>
            <person name="Somphong A."/>
            <person name="Phongsopitanun W."/>
            <person name="Tanasupawat S."/>
            <person name="Peongsungnone V."/>
        </authorList>
    </citation>
    <scope>NUCLEOTIDE SEQUENCE [LARGE SCALE GENOMIC DNA]</scope>
    <source>
        <strain evidence="3 4">PM05-2</strain>
    </source>
</reference>
<gene>
    <name evidence="3" type="ORF">K1Y72_30335</name>
</gene>
<keyword evidence="2" id="KW-0472">Membrane</keyword>
<dbReference type="EMBL" id="JAIBOA010000026">
    <property type="protein sequence ID" value="MBW8486700.1"/>
    <property type="molecule type" value="Genomic_DNA"/>
</dbReference>
<dbReference type="Pfam" id="PF14110">
    <property type="entry name" value="DUF4282"/>
    <property type="match status" value="1"/>
</dbReference>
<keyword evidence="4" id="KW-1185">Reference proteome</keyword>
<feature type="transmembrane region" description="Helical" evidence="2">
    <location>
        <begin position="36"/>
        <end position="62"/>
    </location>
</feature>
<evidence type="ECO:0000313" key="3">
    <source>
        <dbReference type="EMBL" id="MBW8486700.1"/>
    </source>
</evidence>
<keyword evidence="2" id="KW-0812">Transmembrane</keyword>
<dbReference type="RefSeq" id="WP_220169942.1">
    <property type="nucleotide sequence ID" value="NZ_JAIBOA010000026.1"/>
</dbReference>
<organism evidence="3 4">
    <name type="scientific">Actinomadura parmotrematis</name>
    <dbReference type="NCBI Taxonomy" id="2864039"/>
    <lineage>
        <taxon>Bacteria</taxon>
        <taxon>Bacillati</taxon>
        <taxon>Actinomycetota</taxon>
        <taxon>Actinomycetes</taxon>
        <taxon>Streptosporangiales</taxon>
        <taxon>Thermomonosporaceae</taxon>
        <taxon>Actinomadura</taxon>
    </lineage>
</organism>
<dbReference type="Proteomes" id="UP000774570">
    <property type="component" value="Unassembled WGS sequence"/>
</dbReference>
<keyword evidence="2" id="KW-1133">Transmembrane helix</keyword>
<feature type="transmembrane region" description="Helical" evidence="2">
    <location>
        <begin position="74"/>
        <end position="96"/>
    </location>
</feature>
<accession>A0ABS7G2X8</accession>
<proteinExistence type="predicted"/>
<name>A0ABS7G2X8_9ACTN</name>
<feature type="region of interest" description="Disordered" evidence="1">
    <location>
        <begin position="100"/>
        <end position="131"/>
    </location>
</feature>